<dbReference type="AlphaFoldDB" id="A0A2W4UJG9"/>
<comment type="caution">
    <text evidence="1">The sequence shown here is derived from an EMBL/GenBank/DDBJ whole genome shotgun (WGS) entry which is preliminary data.</text>
</comment>
<dbReference type="Proteomes" id="UP000249354">
    <property type="component" value="Unassembled WGS sequence"/>
</dbReference>
<dbReference type="InterPro" id="IPR025833">
    <property type="entry name" value="GDYXXLXY"/>
</dbReference>
<organism evidence="1 2">
    <name type="scientific">Leptolyngbya foveolarum</name>
    <dbReference type="NCBI Taxonomy" id="47253"/>
    <lineage>
        <taxon>Bacteria</taxon>
        <taxon>Bacillati</taxon>
        <taxon>Cyanobacteriota</taxon>
        <taxon>Cyanophyceae</taxon>
        <taxon>Leptolyngbyales</taxon>
        <taxon>Leptolyngbyaceae</taxon>
        <taxon>Leptolyngbya group</taxon>
        <taxon>Leptolyngbya</taxon>
    </lineage>
</organism>
<evidence type="ECO:0000313" key="1">
    <source>
        <dbReference type="EMBL" id="PZO17079.1"/>
    </source>
</evidence>
<reference evidence="2" key="1">
    <citation type="submission" date="2018-04" db="EMBL/GenBank/DDBJ databases">
        <authorList>
            <person name="Cornet L."/>
        </authorList>
    </citation>
    <scope>NUCLEOTIDE SEQUENCE [LARGE SCALE GENOMIC DNA]</scope>
</reference>
<proteinExistence type="predicted"/>
<name>A0A2W4UJG9_9CYAN</name>
<dbReference type="EMBL" id="QBMC01000072">
    <property type="protein sequence ID" value="PZO17079.1"/>
    <property type="molecule type" value="Genomic_DNA"/>
</dbReference>
<reference evidence="1 2" key="2">
    <citation type="submission" date="2018-06" db="EMBL/GenBank/DDBJ databases">
        <title>Metagenomic assembly of (sub)arctic Cyanobacteria and their associated microbiome from non-axenic cultures.</title>
        <authorList>
            <person name="Baurain D."/>
        </authorList>
    </citation>
    <scope>NUCLEOTIDE SEQUENCE [LARGE SCALE GENOMIC DNA]</scope>
    <source>
        <strain evidence="1">ULC129bin1</strain>
    </source>
</reference>
<evidence type="ECO:0000313" key="2">
    <source>
        <dbReference type="Proteomes" id="UP000249354"/>
    </source>
</evidence>
<protein>
    <submittedName>
        <fullName evidence="1">Membrane-anchored protein</fullName>
    </submittedName>
</protein>
<accession>A0A2W4UJG9</accession>
<gene>
    <name evidence="1" type="ORF">DCF25_11645</name>
</gene>
<sequence length="211" mass="22900">MSSPTLSNSGAAIASTPPSAPRFLAGRFWAAMLLQSALIVAVPFQSFMTYTNGQTVTLQTAPVDPYDLIRGYSQTLGFDISAKETLIALPGGQSALGEGQEVGKWVYVTLQAPADAKGDVPAAWEPVAVSRDRPLSLPQNQVALKGRNTGWQVEYGLETYYMPESQRNDINAQIDTIQRSENQAFVVDVKVDNKGNSVPVSLWVGNQQYQF</sequence>
<dbReference type="Pfam" id="PF14345">
    <property type="entry name" value="GDYXXLXY"/>
    <property type="match status" value="1"/>
</dbReference>